<dbReference type="RefSeq" id="XP_043011575.1">
    <property type="nucleotide sequence ID" value="XM_043150487.1"/>
</dbReference>
<keyword evidence="1" id="KW-1133">Transmembrane helix</keyword>
<evidence type="ECO:0000256" key="1">
    <source>
        <dbReference type="SAM" id="Phobius"/>
    </source>
</evidence>
<protein>
    <submittedName>
        <fullName evidence="2">Uncharacterized protein</fullName>
    </submittedName>
</protein>
<feature type="transmembrane region" description="Helical" evidence="1">
    <location>
        <begin position="50"/>
        <end position="69"/>
    </location>
</feature>
<accession>A0A9P7UVA3</accession>
<keyword evidence="3" id="KW-1185">Reference proteome</keyword>
<feature type="transmembrane region" description="Helical" evidence="1">
    <location>
        <begin position="81"/>
        <end position="99"/>
    </location>
</feature>
<evidence type="ECO:0000313" key="2">
    <source>
        <dbReference type="EMBL" id="KAG7095105.1"/>
    </source>
</evidence>
<gene>
    <name evidence="2" type="ORF">E1B28_005890</name>
</gene>
<comment type="caution">
    <text evidence="2">The sequence shown here is derived from an EMBL/GenBank/DDBJ whole genome shotgun (WGS) entry which is preliminary data.</text>
</comment>
<keyword evidence="1" id="KW-0812">Transmembrane</keyword>
<dbReference type="EMBL" id="CM032183">
    <property type="protein sequence ID" value="KAG7095105.1"/>
    <property type="molecule type" value="Genomic_DNA"/>
</dbReference>
<feature type="transmembrane region" description="Helical" evidence="1">
    <location>
        <begin position="209"/>
        <end position="232"/>
    </location>
</feature>
<sequence length="259" mass="29097">MEMTLKRWFIARLPPFKYSSSLEPFPHVDNQLLNSRFSTTSDRSVLINQQQVMCVTYGLYIALFALCIYILRQGKIRYQTFYIWSLTALFVMSTSMVAVETVEALLESVVEFRSAKTAVLLLLHKLMTTLFAFSVILPILANLSADSILIQRCYIIWGSRNRVLIPLIVVSFATNVITSTGVVMLIMGLADTTIASNEMRVEKGGTIQAVGLIISAAFNLALTLLTAGRIWWISHQSYVTTKNYIVTTMNKIMSVSNLE</sequence>
<evidence type="ECO:0000313" key="3">
    <source>
        <dbReference type="Proteomes" id="UP001049176"/>
    </source>
</evidence>
<reference evidence="2" key="1">
    <citation type="journal article" date="2021" name="Genome Biol. Evol.">
        <title>The assembled and annotated genome of the fairy-ring fungus Marasmius oreades.</title>
        <authorList>
            <person name="Hiltunen M."/>
            <person name="Ament-Velasquez S.L."/>
            <person name="Johannesson H."/>
        </authorList>
    </citation>
    <scope>NUCLEOTIDE SEQUENCE</scope>
    <source>
        <strain evidence="2">03SP1</strain>
    </source>
</reference>
<proteinExistence type="predicted"/>
<dbReference type="OrthoDB" id="3265563at2759"/>
<organism evidence="2 3">
    <name type="scientific">Marasmius oreades</name>
    <name type="common">fairy-ring Marasmius</name>
    <dbReference type="NCBI Taxonomy" id="181124"/>
    <lineage>
        <taxon>Eukaryota</taxon>
        <taxon>Fungi</taxon>
        <taxon>Dikarya</taxon>
        <taxon>Basidiomycota</taxon>
        <taxon>Agaricomycotina</taxon>
        <taxon>Agaricomycetes</taxon>
        <taxon>Agaricomycetidae</taxon>
        <taxon>Agaricales</taxon>
        <taxon>Marasmiineae</taxon>
        <taxon>Marasmiaceae</taxon>
        <taxon>Marasmius</taxon>
    </lineage>
</organism>
<feature type="transmembrane region" description="Helical" evidence="1">
    <location>
        <begin position="119"/>
        <end position="143"/>
    </location>
</feature>
<keyword evidence="1" id="KW-0472">Membrane</keyword>
<dbReference type="Proteomes" id="UP001049176">
    <property type="component" value="Chromosome 3"/>
</dbReference>
<dbReference type="AlphaFoldDB" id="A0A9P7UVA3"/>
<name>A0A9P7UVA3_9AGAR</name>
<feature type="transmembrane region" description="Helical" evidence="1">
    <location>
        <begin position="164"/>
        <end position="189"/>
    </location>
</feature>
<dbReference type="GeneID" id="66074966"/>